<reference evidence="1" key="1">
    <citation type="submission" date="2006-10" db="EMBL/GenBank/DDBJ databases">
        <authorList>
            <person name="Amadeo P."/>
            <person name="Zhao Q."/>
            <person name="Wortman J."/>
            <person name="Fraser-Liggett C."/>
            <person name="Carlton J."/>
        </authorList>
    </citation>
    <scope>NUCLEOTIDE SEQUENCE</scope>
    <source>
        <strain evidence="1">G3</strain>
    </source>
</reference>
<dbReference type="InterPro" id="IPR026906">
    <property type="entry name" value="LRR_5"/>
</dbReference>
<dbReference type="Proteomes" id="UP000001542">
    <property type="component" value="Unassembled WGS sequence"/>
</dbReference>
<accession>A2DAH3</accession>
<protein>
    <recommendedName>
        <fullName evidence="3">Surface antigen BspA-like</fullName>
    </recommendedName>
</protein>
<dbReference type="SUPFAM" id="SSF52058">
    <property type="entry name" value="L domain-like"/>
    <property type="match status" value="1"/>
</dbReference>
<dbReference type="InterPro" id="IPR032675">
    <property type="entry name" value="LRR_dom_sf"/>
</dbReference>
<dbReference type="Gene3D" id="3.80.10.10">
    <property type="entry name" value="Ribonuclease Inhibitor"/>
    <property type="match status" value="2"/>
</dbReference>
<gene>
    <name evidence="1" type="ORF">TVAG_034990</name>
</gene>
<reference evidence="1" key="2">
    <citation type="journal article" date="2007" name="Science">
        <title>Draft genome sequence of the sexually transmitted pathogen Trichomonas vaginalis.</title>
        <authorList>
            <person name="Carlton J.M."/>
            <person name="Hirt R.P."/>
            <person name="Silva J.C."/>
            <person name="Delcher A.L."/>
            <person name="Schatz M."/>
            <person name="Zhao Q."/>
            <person name="Wortman J.R."/>
            <person name="Bidwell S.L."/>
            <person name="Alsmark U.C.M."/>
            <person name="Besteiro S."/>
            <person name="Sicheritz-Ponten T."/>
            <person name="Noel C.J."/>
            <person name="Dacks J.B."/>
            <person name="Foster P.G."/>
            <person name="Simillion C."/>
            <person name="Van de Peer Y."/>
            <person name="Miranda-Saavedra D."/>
            <person name="Barton G.J."/>
            <person name="Westrop G.D."/>
            <person name="Mueller S."/>
            <person name="Dessi D."/>
            <person name="Fiori P.L."/>
            <person name="Ren Q."/>
            <person name="Paulsen I."/>
            <person name="Zhang H."/>
            <person name="Bastida-Corcuera F.D."/>
            <person name="Simoes-Barbosa A."/>
            <person name="Brown M.T."/>
            <person name="Hayes R.D."/>
            <person name="Mukherjee M."/>
            <person name="Okumura C.Y."/>
            <person name="Schneider R."/>
            <person name="Smith A.J."/>
            <person name="Vanacova S."/>
            <person name="Villalvazo M."/>
            <person name="Haas B.J."/>
            <person name="Pertea M."/>
            <person name="Feldblyum T.V."/>
            <person name="Utterback T.R."/>
            <person name="Shu C.L."/>
            <person name="Osoegawa K."/>
            <person name="de Jong P.J."/>
            <person name="Hrdy I."/>
            <person name="Horvathova L."/>
            <person name="Zubacova Z."/>
            <person name="Dolezal P."/>
            <person name="Malik S.B."/>
            <person name="Logsdon J.M. Jr."/>
            <person name="Henze K."/>
            <person name="Gupta A."/>
            <person name="Wang C.C."/>
            <person name="Dunne R.L."/>
            <person name="Upcroft J.A."/>
            <person name="Upcroft P."/>
            <person name="White O."/>
            <person name="Salzberg S.L."/>
            <person name="Tang P."/>
            <person name="Chiu C.-H."/>
            <person name="Lee Y.-S."/>
            <person name="Embley T.M."/>
            <person name="Coombs G.H."/>
            <person name="Mottram J.C."/>
            <person name="Tachezy J."/>
            <person name="Fraser-Liggett C.M."/>
            <person name="Johnson P.J."/>
        </authorList>
    </citation>
    <scope>NUCLEOTIDE SEQUENCE [LARGE SCALE GENOMIC DNA]</scope>
    <source>
        <strain evidence="1">G3</strain>
    </source>
</reference>
<dbReference type="SMR" id="A2DAH3"/>
<proteinExistence type="predicted"/>
<dbReference type="EMBL" id="DS113183">
    <property type="protein sequence ID" value="EAY22476.1"/>
    <property type="molecule type" value="Genomic_DNA"/>
</dbReference>
<dbReference type="VEuPathDB" id="TrichDB:TVAGG3_0811000"/>
<dbReference type="AlphaFoldDB" id="A2DAH3"/>
<evidence type="ECO:0000313" key="2">
    <source>
        <dbReference type="Proteomes" id="UP000001542"/>
    </source>
</evidence>
<evidence type="ECO:0000313" key="1">
    <source>
        <dbReference type="EMBL" id="EAY22476.1"/>
    </source>
</evidence>
<sequence>MNGELLSIDSAAFYNSKLKNITIPDSVKYIRGHGDNEVIGGVFCFCKSFENIIISENSLLAFIGYAVAQLTPVKNIFIPQNCMISLGAFNLMDNLTITIDPRNLHLKMFDNCIYSFNLNSLYWIPSYYQNNFTFNSNCHAIESQAFRGYRTNNDLVIPKEITTIKIDAFYQCLCRSIIFQNDMFETPNYNLFYACTSAIKMPEKLRVVKSSVFERYNGNSIEFYSDLQMIESESFINCSHLETIKFNKLNSNMIIDSNSFYNCANLQYLLFPFDSSDIITFNLTCLNRCTSFKGIKFYLNIPRNIMNFNADKKIIEIEMKASNSKGIFIDCGKFHIKNL</sequence>
<organism evidence="1 2">
    <name type="scientific">Trichomonas vaginalis (strain ATCC PRA-98 / G3)</name>
    <dbReference type="NCBI Taxonomy" id="412133"/>
    <lineage>
        <taxon>Eukaryota</taxon>
        <taxon>Metamonada</taxon>
        <taxon>Parabasalia</taxon>
        <taxon>Trichomonadida</taxon>
        <taxon>Trichomonadidae</taxon>
        <taxon>Trichomonas</taxon>
    </lineage>
</organism>
<dbReference type="OrthoDB" id="643377at2759"/>
<dbReference type="KEGG" id="tva:5468034"/>
<dbReference type="Pfam" id="PF13306">
    <property type="entry name" value="LRR_5"/>
    <property type="match status" value="2"/>
</dbReference>
<dbReference type="RefSeq" id="XP_001583462.1">
    <property type="nucleotide sequence ID" value="XM_001583412.1"/>
</dbReference>
<keyword evidence="2" id="KW-1185">Reference proteome</keyword>
<name>A2DAH3_TRIV3</name>
<evidence type="ECO:0008006" key="3">
    <source>
        <dbReference type="Google" id="ProtNLM"/>
    </source>
</evidence>
<dbReference type="VEuPathDB" id="TrichDB:TVAG_034990"/>
<dbReference type="InParanoid" id="A2DAH3"/>